<dbReference type="PANTHER" id="PTHR15959">
    <property type="entry name" value="SYNTAXIN-18"/>
    <property type="match status" value="1"/>
</dbReference>
<reference evidence="11 12" key="1">
    <citation type="journal article" date="2014" name="Genome Announc.">
        <title>Genome Sequence of the Microsporidian Species Nematocida sp1 Strain ERTm6 (ATCC PRA-372).</title>
        <authorList>
            <person name="Bakowski M.A."/>
            <person name="Priest M."/>
            <person name="Young S."/>
            <person name="Cuomo C.A."/>
            <person name="Troemel E.R."/>
        </authorList>
    </citation>
    <scope>NUCLEOTIDE SEQUENCE [LARGE SCALE GENOMIC DNA]</scope>
    <source>
        <strain evidence="11 12">ERTm6</strain>
    </source>
</reference>
<dbReference type="EMBL" id="AKIJ01000003">
    <property type="protein sequence ID" value="KFG26154.1"/>
    <property type="molecule type" value="Genomic_DNA"/>
</dbReference>
<dbReference type="GeneID" id="77676243"/>
<evidence type="ECO:0000313" key="12">
    <source>
        <dbReference type="Proteomes" id="UP000054524"/>
    </source>
</evidence>
<evidence type="ECO:0000259" key="10">
    <source>
        <dbReference type="PROSITE" id="PS50192"/>
    </source>
</evidence>
<keyword evidence="4 9" id="KW-0812">Transmembrane</keyword>
<gene>
    <name evidence="11" type="ORF">NESG_01270</name>
</gene>
<dbReference type="InterPro" id="IPR000727">
    <property type="entry name" value="T_SNARE_dom"/>
</dbReference>
<keyword evidence="6 9" id="KW-1133">Transmembrane helix</keyword>
<keyword evidence="7" id="KW-0175">Coiled coil</keyword>
<comment type="subcellular location">
    <subcellularLocation>
        <location evidence="1">Membrane</location>
        <topology evidence="1">Single-pass type IV membrane protein</topology>
    </subcellularLocation>
</comment>
<keyword evidence="3" id="KW-0813">Transport</keyword>
<proteinExistence type="inferred from homology"/>
<dbReference type="GO" id="GO:0005783">
    <property type="term" value="C:endoplasmic reticulum"/>
    <property type="evidence" value="ECO:0007669"/>
    <property type="project" value="TreeGrafter"/>
</dbReference>
<dbReference type="RefSeq" id="XP_052904709.1">
    <property type="nucleotide sequence ID" value="XM_053048904.1"/>
</dbReference>
<keyword evidence="12" id="KW-1185">Reference proteome</keyword>
<dbReference type="GO" id="GO:0031201">
    <property type="term" value="C:SNARE complex"/>
    <property type="evidence" value="ECO:0007669"/>
    <property type="project" value="TreeGrafter"/>
</dbReference>
<protein>
    <recommendedName>
        <fullName evidence="10">t-SNARE coiled-coil homology domain-containing protein</fullName>
    </recommendedName>
</protein>
<organism evidence="11 12">
    <name type="scientific">Nematocida ausubeli (strain ATCC PRA-371 / ERTm2)</name>
    <name type="common">Nematode killer fungus</name>
    <dbReference type="NCBI Taxonomy" id="1913371"/>
    <lineage>
        <taxon>Eukaryota</taxon>
        <taxon>Fungi</taxon>
        <taxon>Fungi incertae sedis</taxon>
        <taxon>Microsporidia</taxon>
        <taxon>Nematocida</taxon>
    </lineage>
</organism>
<dbReference type="PANTHER" id="PTHR15959:SF0">
    <property type="entry name" value="SYNTAXIN-18"/>
    <property type="match status" value="1"/>
</dbReference>
<evidence type="ECO:0000256" key="1">
    <source>
        <dbReference type="ARBA" id="ARBA00004211"/>
    </source>
</evidence>
<evidence type="ECO:0000256" key="5">
    <source>
        <dbReference type="ARBA" id="ARBA00022927"/>
    </source>
</evidence>
<evidence type="ECO:0000256" key="4">
    <source>
        <dbReference type="ARBA" id="ARBA00022692"/>
    </source>
</evidence>
<feature type="domain" description="T-SNARE coiled-coil homology" evidence="10">
    <location>
        <begin position="146"/>
        <end position="208"/>
    </location>
</feature>
<keyword evidence="5" id="KW-0653">Protein transport</keyword>
<dbReference type="HOGENOM" id="CLU_1166110_0_0_1"/>
<dbReference type="AlphaFoldDB" id="A0A086J1Y6"/>
<evidence type="ECO:0000313" key="11">
    <source>
        <dbReference type="EMBL" id="KFG26154.1"/>
    </source>
</evidence>
<accession>A0A086J1Y6</accession>
<dbReference type="PROSITE" id="PS50192">
    <property type="entry name" value="T_SNARE"/>
    <property type="match status" value="1"/>
</dbReference>
<keyword evidence="8 9" id="KW-0472">Membrane</keyword>
<evidence type="ECO:0000256" key="7">
    <source>
        <dbReference type="ARBA" id="ARBA00023054"/>
    </source>
</evidence>
<evidence type="ECO:0000256" key="9">
    <source>
        <dbReference type="SAM" id="Phobius"/>
    </source>
</evidence>
<sequence>MDRTKEFRDTINTTGIPQQNNSIQDSPLTSLLNISRDLRITLNSAYTELKTKRIINYSEFEPTIKSGIQECIKTIHLLEQNNITYYKNIITNLLALIKRTEIKLEEVKAKRTRVSLNIALEPERSSVVKPKPILLQTLQEENDRILERARLSDRELLKINRKVSEIDVLQRLITEELFLQDERIDVIINKTKTASVDVKISRGYLRKGTESKSRMKGFISLFIMILSIVLIILHLGNK</sequence>
<dbReference type="GO" id="GO:0015031">
    <property type="term" value="P:protein transport"/>
    <property type="evidence" value="ECO:0007669"/>
    <property type="project" value="UniProtKB-KW"/>
</dbReference>
<evidence type="ECO:0000256" key="6">
    <source>
        <dbReference type="ARBA" id="ARBA00022989"/>
    </source>
</evidence>
<evidence type="ECO:0000256" key="2">
    <source>
        <dbReference type="ARBA" id="ARBA00009063"/>
    </source>
</evidence>
<evidence type="ECO:0000256" key="8">
    <source>
        <dbReference type="ARBA" id="ARBA00023136"/>
    </source>
</evidence>
<evidence type="ECO:0000256" key="3">
    <source>
        <dbReference type="ARBA" id="ARBA00022448"/>
    </source>
</evidence>
<name>A0A086J1Y6_NEMA1</name>
<dbReference type="GO" id="GO:0006890">
    <property type="term" value="P:retrograde vesicle-mediated transport, Golgi to endoplasmic reticulum"/>
    <property type="evidence" value="ECO:0007669"/>
    <property type="project" value="TreeGrafter"/>
</dbReference>
<comment type="similarity">
    <text evidence="2">Belongs to the syntaxin family.</text>
</comment>
<comment type="caution">
    <text evidence="11">The sequence shown here is derived from an EMBL/GenBank/DDBJ whole genome shotgun (WGS) entry which is preliminary data.</text>
</comment>
<dbReference type="Proteomes" id="UP000054524">
    <property type="component" value="Unassembled WGS sequence"/>
</dbReference>
<feature type="transmembrane region" description="Helical" evidence="9">
    <location>
        <begin position="217"/>
        <end position="236"/>
    </location>
</feature>